<proteinExistence type="predicted"/>
<protein>
    <submittedName>
        <fullName evidence="2">Uncharacterized protein</fullName>
    </submittedName>
</protein>
<dbReference type="Proteomes" id="UP000827986">
    <property type="component" value="Unassembled WGS sequence"/>
</dbReference>
<evidence type="ECO:0000313" key="2">
    <source>
        <dbReference type="EMBL" id="KAH1170523.1"/>
    </source>
</evidence>
<keyword evidence="1" id="KW-0812">Transmembrane</keyword>
<organism evidence="2 3">
    <name type="scientific">Mauremys mutica</name>
    <name type="common">yellowpond turtle</name>
    <dbReference type="NCBI Taxonomy" id="74926"/>
    <lineage>
        <taxon>Eukaryota</taxon>
        <taxon>Metazoa</taxon>
        <taxon>Chordata</taxon>
        <taxon>Craniata</taxon>
        <taxon>Vertebrata</taxon>
        <taxon>Euteleostomi</taxon>
        <taxon>Archelosauria</taxon>
        <taxon>Testudinata</taxon>
        <taxon>Testudines</taxon>
        <taxon>Cryptodira</taxon>
        <taxon>Durocryptodira</taxon>
        <taxon>Testudinoidea</taxon>
        <taxon>Geoemydidae</taxon>
        <taxon>Geoemydinae</taxon>
        <taxon>Mauremys</taxon>
    </lineage>
</organism>
<keyword evidence="1" id="KW-1133">Transmembrane helix</keyword>
<keyword evidence="1" id="KW-0472">Membrane</keyword>
<evidence type="ECO:0000313" key="3">
    <source>
        <dbReference type="Proteomes" id="UP000827986"/>
    </source>
</evidence>
<dbReference type="AlphaFoldDB" id="A0A9D3X0Y2"/>
<gene>
    <name evidence="2" type="ORF">KIL84_001508</name>
</gene>
<feature type="transmembrane region" description="Helical" evidence="1">
    <location>
        <begin position="42"/>
        <end position="60"/>
    </location>
</feature>
<comment type="caution">
    <text evidence="2">The sequence shown here is derived from an EMBL/GenBank/DDBJ whole genome shotgun (WGS) entry which is preliminary data.</text>
</comment>
<keyword evidence="3" id="KW-1185">Reference proteome</keyword>
<name>A0A9D3X0Y2_9SAUR</name>
<evidence type="ECO:0000256" key="1">
    <source>
        <dbReference type="SAM" id="Phobius"/>
    </source>
</evidence>
<accession>A0A9D3X0Y2</accession>
<sequence>MTLRFMHGKCIIVHVFIQLCQKGKKKKMQHFQVSLSPQHMKTILNFIVAFISDVIISKIFCLFPHYLISALFFGHLWSSSIYSIKVGKNEAKIEYCTLLTRNSIFAKLNVVF</sequence>
<dbReference type="EMBL" id="JAHDVG010000484">
    <property type="protein sequence ID" value="KAH1170523.1"/>
    <property type="molecule type" value="Genomic_DNA"/>
</dbReference>
<reference evidence="2" key="1">
    <citation type="submission" date="2021-09" db="EMBL/GenBank/DDBJ databases">
        <title>The genome of Mauremys mutica provides insights into the evolution of semi-aquatic lifestyle.</title>
        <authorList>
            <person name="Gong S."/>
            <person name="Gao Y."/>
        </authorList>
    </citation>
    <scope>NUCLEOTIDE SEQUENCE</scope>
    <source>
        <strain evidence="2">MM-2020</strain>
        <tissue evidence="2">Muscle</tissue>
    </source>
</reference>